<evidence type="ECO:0000256" key="1">
    <source>
        <dbReference type="SAM" id="MobiDB-lite"/>
    </source>
</evidence>
<sequence>MIKQEDAEFYKENGYLLVKGVFNDRELEAMRTAHRSDHSKGRGSEYGPQFPLGRRPYAGDGAEKGSAEGLSRFRIRSKSYTAAEA</sequence>
<protein>
    <recommendedName>
        <fullName evidence="4">Phytanoyl-CoA dioxygenase family protein</fullName>
    </recommendedName>
</protein>
<dbReference type="SUPFAM" id="SSF51197">
    <property type="entry name" value="Clavaminate synthase-like"/>
    <property type="match status" value="1"/>
</dbReference>
<dbReference type="OrthoDB" id="9791262at2"/>
<comment type="caution">
    <text evidence="2">The sequence shown here is derived from an EMBL/GenBank/DDBJ whole genome shotgun (WGS) entry which is preliminary data.</text>
</comment>
<feature type="compositionally biased region" description="Basic and acidic residues" evidence="1">
    <location>
        <begin position="31"/>
        <end position="43"/>
    </location>
</feature>
<reference evidence="2 3" key="1">
    <citation type="submission" date="2019-05" db="EMBL/GenBank/DDBJ databases">
        <title>We sequenced the genome of Paenibacillus hemerocallicola KCTC 33185 for further insight into its adaptation and study the phylogeny of Paenibacillus.</title>
        <authorList>
            <person name="Narsing Rao M.P."/>
        </authorList>
    </citation>
    <scope>NUCLEOTIDE SEQUENCE [LARGE SCALE GENOMIC DNA]</scope>
    <source>
        <strain evidence="2 3">KCTC 33185</strain>
    </source>
</reference>
<organism evidence="2 3">
    <name type="scientific">Paenibacillus hemerocallicola</name>
    <dbReference type="NCBI Taxonomy" id="1172614"/>
    <lineage>
        <taxon>Bacteria</taxon>
        <taxon>Bacillati</taxon>
        <taxon>Bacillota</taxon>
        <taxon>Bacilli</taxon>
        <taxon>Bacillales</taxon>
        <taxon>Paenibacillaceae</taxon>
        <taxon>Paenibacillus</taxon>
    </lineage>
</organism>
<dbReference type="RefSeq" id="WP_139604296.1">
    <property type="nucleotide sequence ID" value="NZ_VDCQ01000032.1"/>
</dbReference>
<dbReference type="EMBL" id="VDCQ01000032">
    <property type="protein sequence ID" value="TNJ64196.1"/>
    <property type="molecule type" value="Genomic_DNA"/>
</dbReference>
<feature type="region of interest" description="Disordered" evidence="1">
    <location>
        <begin position="31"/>
        <end position="70"/>
    </location>
</feature>
<name>A0A5C4T5T8_9BACL</name>
<evidence type="ECO:0000313" key="2">
    <source>
        <dbReference type="EMBL" id="TNJ64196.1"/>
    </source>
</evidence>
<dbReference type="AlphaFoldDB" id="A0A5C4T5T8"/>
<dbReference type="Gene3D" id="2.60.120.620">
    <property type="entry name" value="q2cbj1_9rhob like domain"/>
    <property type="match status" value="1"/>
</dbReference>
<dbReference type="Proteomes" id="UP000307943">
    <property type="component" value="Unassembled WGS sequence"/>
</dbReference>
<evidence type="ECO:0008006" key="4">
    <source>
        <dbReference type="Google" id="ProtNLM"/>
    </source>
</evidence>
<keyword evidence="3" id="KW-1185">Reference proteome</keyword>
<gene>
    <name evidence="2" type="ORF">FE784_21505</name>
</gene>
<evidence type="ECO:0000313" key="3">
    <source>
        <dbReference type="Proteomes" id="UP000307943"/>
    </source>
</evidence>
<proteinExistence type="predicted"/>
<accession>A0A5C4T5T8</accession>